<keyword evidence="8" id="KW-1185">Reference proteome</keyword>
<name>A0A949X3Q0_9CLOT</name>
<accession>A0A949X3Q0</accession>
<protein>
    <submittedName>
        <fullName evidence="7">Methyl-accepting chemotaxis protein</fullName>
    </submittedName>
</protein>
<reference evidence="7" key="1">
    <citation type="submission" date="2020-12" db="EMBL/GenBank/DDBJ databases">
        <title>Clostridium thailandense sp. nov., a novel acetogenic bacterium isolated from peat land soil in Thailand.</title>
        <authorList>
            <person name="Chaikitkaew S."/>
            <person name="Birkeland N.K."/>
        </authorList>
    </citation>
    <scope>NUCLEOTIDE SEQUENCE</scope>
    <source>
        <strain evidence="7">PL3</strain>
    </source>
</reference>
<evidence type="ECO:0000256" key="4">
    <source>
        <dbReference type="SAM" id="Phobius"/>
    </source>
</evidence>
<feature type="domain" description="HAMP" evidence="6">
    <location>
        <begin position="209"/>
        <end position="262"/>
    </location>
</feature>
<evidence type="ECO:0000256" key="3">
    <source>
        <dbReference type="PROSITE-ProRule" id="PRU00284"/>
    </source>
</evidence>
<keyword evidence="4" id="KW-1133">Transmembrane helix</keyword>
<dbReference type="AlphaFoldDB" id="A0A949X3Q0"/>
<keyword evidence="4" id="KW-0472">Membrane</keyword>
<evidence type="ECO:0000256" key="1">
    <source>
        <dbReference type="ARBA" id="ARBA00023224"/>
    </source>
</evidence>
<feature type="transmembrane region" description="Helical" evidence="4">
    <location>
        <begin position="12"/>
        <end position="31"/>
    </location>
</feature>
<feature type="transmembrane region" description="Helical" evidence="4">
    <location>
        <begin position="187"/>
        <end position="209"/>
    </location>
</feature>
<keyword evidence="4" id="KW-0812">Transmembrane</keyword>
<comment type="similarity">
    <text evidence="2">Belongs to the methyl-accepting chemotaxis (MCP) protein family.</text>
</comment>
<dbReference type="GO" id="GO:0007165">
    <property type="term" value="P:signal transduction"/>
    <property type="evidence" value="ECO:0007669"/>
    <property type="project" value="UniProtKB-KW"/>
</dbReference>
<dbReference type="InterPro" id="IPR003660">
    <property type="entry name" value="HAMP_dom"/>
</dbReference>
<dbReference type="PANTHER" id="PTHR32089">
    <property type="entry name" value="METHYL-ACCEPTING CHEMOTAXIS PROTEIN MCPB"/>
    <property type="match status" value="1"/>
</dbReference>
<organism evidence="7 8">
    <name type="scientific">Clostridium thailandense</name>
    <dbReference type="NCBI Taxonomy" id="2794346"/>
    <lineage>
        <taxon>Bacteria</taxon>
        <taxon>Bacillati</taxon>
        <taxon>Bacillota</taxon>
        <taxon>Clostridia</taxon>
        <taxon>Eubacteriales</taxon>
        <taxon>Clostridiaceae</taxon>
        <taxon>Clostridium</taxon>
    </lineage>
</organism>
<dbReference type="PROSITE" id="PS50885">
    <property type="entry name" value="HAMP"/>
    <property type="match status" value="1"/>
</dbReference>
<evidence type="ECO:0000259" key="6">
    <source>
        <dbReference type="PROSITE" id="PS50885"/>
    </source>
</evidence>
<dbReference type="Pfam" id="PF00672">
    <property type="entry name" value="HAMP"/>
    <property type="match status" value="1"/>
</dbReference>
<evidence type="ECO:0000256" key="2">
    <source>
        <dbReference type="ARBA" id="ARBA00029447"/>
    </source>
</evidence>
<dbReference type="EMBL" id="JAEEGC010000032">
    <property type="protein sequence ID" value="MBV7272733.1"/>
    <property type="molecule type" value="Genomic_DNA"/>
</dbReference>
<dbReference type="CDD" id="cd06225">
    <property type="entry name" value="HAMP"/>
    <property type="match status" value="1"/>
</dbReference>
<evidence type="ECO:0000259" key="5">
    <source>
        <dbReference type="PROSITE" id="PS50111"/>
    </source>
</evidence>
<dbReference type="Proteomes" id="UP000694308">
    <property type="component" value="Unassembled WGS sequence"/>
</dbReference>
<dbReference type="PROSITE" id="PS50111">
    <property type="entry name" value="CHEMOTAXIS_TRANSDUC_2"/>
    <property type="match status" value="1"/>
</dbReference>
<proteinExistence type="inferred from homology"/>
<dbReference type="InterPro" id="IPR007891">
    <property type="entry name" value="CHASE3"/>
</dbReference>
<evidence type="ECO:0000313" key="8">
    <source>
        <dbReference type="Proteomes" id="UP000694308"/>
    </source>
</evidence>
<dbReference type="SMART" id="SM00283">
    <property type="entry name" value="MA"/>
    <property type="match status" value="1"/>
</dbReference>
<evidence type="ECO:0000313" key="7">
    <source>
        <dbReference type="EMBL" id="MBV7272733.1"/>
    </source>
</evidence>
<dbReference type="RefSeq" id="WP_218319767.1">
    <property type="nucleotide sequence ID" value="NZ_JAEEGC010000032.1"/>
</dbReference>
<comment type="caution">
    <text evidence="7">The sequence shown here is derived from an EMBL/GenBank/DDBJ whole genome shotgun (WGS) entry which is preliminary data.</text>
</comment>
<dbReference type="Pfam" id="PF05227">
    <property type="entry name" value="CHASE3"/>
    <property type="match status" value="1"/>
</dbReference>
<sequence>MFKNAKIRTKILIGFGIILFLMFVTTISSYYNLNHIETAENIIIDDLVPINNIIKEINIEVINEETGVRGYIASNGDEKYLDSYSASKNNIDKKIKELQKYYGASQELKIIIDNEEIPNIGVINKYFASQIELIKSGKIETARDRLSVGKGNMDAFKHVQDKVNNEVSKLLDEAVKSSQRANFQSKAVLTSTFIISTIIGIFIAMFYSYMMAGQLKKSIESLEEIAIGNLVIEPIKVDSKDEFGQLGDAINHMQNSLKEIITTITSETNSVNDALNISNENILDLTIKLEDISATAEQLSAGMQETSALTEEINSSSIDLKKVVNSIANKAQEGAVSAEEISKKAMNLKNSSITLETDANKTQMDIKKVMDEALEKVKEVEKIKILANSIEEISSQTNLIALNASIESARAGEQGKGFAVVAEEIRKLAENSSDTVKEIQETINEVFVAVENLSNASKITLDYIETKVVKSYKESVLVGENYNKDADYVNGLVADLSSTSEELLASISTVAEAIEEISKANAEGAQGTNDIADRVLKIKDRTNVVKLEAGYVSESAENLKKIVLKFKV</sequence>
<dbReference type="PANTHER" id="PTHR32089:SF112">
    <property type="entry name" value="LYSOZYME-LIKE PROTEIN-RELATED"/>
    <property type="match status" value="1"/>
</dbReference>
<dbReference type="Pfam" id="PF00015">
    <property type="entry name" value="MCPsignal"/>
    <property type="match status" value="1"/>
</dbReference>
<gene>
    <name evidence="7" type="ORF">I6U48_07340</name>
</gene>
<keyword evidence="1 3" id="KW-0807">Transducer</keyword>
<dbReference type="GO" id="GO:0016020">
    <property type="term" value="C:membrane"/>
    <property type="evidence" value="ECO:0007669"/>
    <property type="project" value="InterPro"/>
</dbReference>
<dbReference type="InterPro" id="IPR004089">
    <property type="entry name" value="MCPsignal_dom"/>
</dbReference>
<feature type="domain" description="Methyl-accepting transducer" evidence="5">
    <location>
        <begin position="281"/>
        <end position="518"/>
    </location>
</feature>